<evidence type="ECO:0000256" key="8">
    <source>
        <dbReference type="ARBA" id="ARBA00022777"/>
    </source>
</evidence>
<dbReference type="InterPro" id="IPR002902">
    <property type="entry name" value="GNK2"/>
</dbReference>
<dbReference type="Pfam" id="PF07714">
    <property type="entry name" value="PK_Tyr_Ser-Thr"/>
    <property type="match status" value="1"/>
</dbReference>
<accession>A0AAW1JRD6</accession>
<comment type="catalytic activity">
    <reaction evidence="14">
        <text>L-seryl-[protein] + ATP = O-phospho-L-seryl-[protein] + ADP + H(+)</text>
        <dbReference type="Rhea" id="RHEA:17989"/>
        <dbReference type="Rhea" id="RHEA-COMP:9863"/>
        <dbReference type="Rhea" id="RHEA-COMP:11604"/>
        <dbReference type="ChEBI" id="CHEBI:15378"/>
        <dbReference type="ChEBI" id="CHEBI:29999"/>
        <dbReference type="ChEBI" id="CHEBI:30616"/>
        <dbReference type="ChEBI" id="CHEBI:83421"/>
        <dbReference type="ChEBI" id="CHEBI:456216"/>
    </reaction>
</comment>
<dbReference type="GO" id="GO:0042742">
    <property type="term" value="P:defense response to bacterium"/>
    <property type="evidence" value="ECO:0007669"/>
    <property type="project" value="TreeGrafter"/>
</dbReference>
<dbReference type="GO" id="GO:0005886">
    <property type="term" value="C:plasma membrane"/>
    <property type="evidence" value="ECO:0007669"/>
    <property type="project" value="TreeGrafter"/>
</dbReference>
<evidence type="ECO:0000313" key="23">
    <source>
        <dbReference type="Proteomes" id="UP001443914"/>
    </source>
</evidence>
<evidence type="ECO:0000256" key="14">
    <source>
        <dbReference type="ARBA" id="ARBA00047558"/>
    </source>
</evidence>
<dbReference type="PROSITE" id="PS50011">
    <property type="entry name" value="PROTEIN_KINASE_DOM"/>
    <property type="match status" value="1"/>
</dbReference>
<dbReference type="FunFam" id="1.10.510.10:FF:000129">
    <property type="entry name" value="cysteine-rich receptor-like protein kinase 10"/>
    <property type="match status" value="1"/>
</dbReference>
<dbReference type="InterPro" id="IPR000719">
    <property type="entry name" value="Prot_kinase_dom"/>
</dbReference>
<evidence type="ECO:0000256" key="5">
    <source>
        <dbReference type="ARBA" id="ARBA00022729"/>
    </source>
</evidence>
<keyword evidence="7 16" id="KW-0547">Nucleotide-binding</keyword>
<evidence type="ECO:0000256" key="15">
    <source>
        <dbReference type="ARBA" id="ARBA00047951"/>
    </source>
</evidence>
<dbReference type="Gene3D" id="1.10.510.10">
    <property type="entry name" value="Transferase(Phosphotransferase) domain 1"/>
    <property type="match status" value="1"/>
</dbReference>
<keyword evidence="13" id="KW-0325">Glycoprotein</keyword>
<reference evidence="22" key="1">
    <citation type="submission" date="2024-03" db="EMBL/GenBank/DDBJ databases">
        <title>WGS assembly of Saponaria officinalis var. Norfolk2.</title>
        <authorList>
            <person name="Jenkins J."/>
            <person name="Shu S."/>
            <person name="Grimwood J."/>
            <person name="Barry K."/>
            <person name="Goodstein D."/>
            <person name="Schmutz J."/>
            <person name="Leebens-Mack J."/>
            <person name="Osbourn A."/>
        </authorList>
    </citation>
    <scope>NUCLEOTIDE SEQUENCE [LARGE SCALE GENOMIC DNA]</scope>
    <source>
        <strain evidence="22">JIC</strain>
    </source>
</reference>
<feature type="domain" description="Gnk2-homologous" evidence="21">
    <location>
        <begin position="140"/>
        <end position="245"/>
    </location>
</feature>
<keyword evidence="3" id="KW-0808">Transferase</keyword>
<dbReference type="Pfam" id="PF01657">
    <property type="entry name" value="Stress-antifung"/>
    <property type="match status" value="2"/>
</dbReference>
<dbReference type="Proteomes" id="UP001443914">
    <property type="component" value="Unassembled WGS sequence"/>
</dbReference>
<keyword evidence="11 18" id="KW-0472">Membrane</keyword>
<keyword evidence="6" id="KW-0677">Repeat</keyword>
<evidence type="ECO:0000256" key="10">
    <source>
        <dbReference type="ARBA" id="ARBA00022989"/>
    </source>
</evidence>
<feature type="chain" id="PRO_5043530880" description="Cysteine-rich receptor-like protein kinase 10" evidence="19">
    <location>
        <begin position="26"/>
        <end position="675"/>
    </location>
</feature>
<dbReference type="PANTHER" id="PTHR27002">
    <property type="entry name" value="RECEPTOR-LIKE SERINE/THREONINE-PROTEIN KINASE SD1-8"/>
    <property type="match status" value="1"/>
</dbReference>
<dbReference type="Gene3D" id="3.30.430.20">
    <property type="entry name" value="Gnk2 domain, C-X8-C-X2-C motif"/>
    <property type="match status" value="2"/>
</dbReference>
<evidence type="ECO:0000256" key="1">
    <source>
        <dbReference type="ARBA" id="ARBA00004167"/>
    </source>
</evidence>
<feature type="domain" description="Protein kinase" evidence="20">
    <location>
        <begin position="348"/>
        <end position="636"/>
    </location>
</feature>
<evidence type="ECO:0000256" key="19">
    <source>
        <dbReference type="SAM" id="SignalP"/>
    </source>
</evidence>
<keyword evidence="4 18" id="KW-0812">Transmembrane</keyword>
<dbReference type="InterPro" id="IPR011009">
    <property type="entry name" value="Kinase-like_dom_sf"/>
</dbReference>
<keyword evidence="9 16" id="KW-0067">ATP-binding</keyword>
<dbReference type="InterPro" id="IPR038408">
    <property type="entry name" value="GNK2_sf"/>
</dbReference>
<keyword evidence="8" id="KW-0418">Kinase</keyword>
<dbReference type="PROSITE" id="PS51473">
    <property type="entry name" value="GNK2"/>
    <property type="match status" value="2"/>
</dbReference>
<evidence type="ECO:0000256" key="2">
    <source>
        <dbReference type="ARBA" id="ARBA00022527"/>
    </source>
</evidence>
<dbReference type="GO" id="GO:0005524">
    <property type="term" value="F:ATP binding"/>
    <property type="evidence" value="ECO:0007669"/>
    <property type="project" value="UniProtKB-UniRule"/>
</dbReference>
<dbReference type="SMART" id="SM00220">
    <property type="entry name" value="S_TKc"/>
    <property type="match status" value="1"/>
</dbReference>
<dbReference type="GO" id="GO:0004674">
    <property type="term" value="F:protein serine/threonine kinase activity"/>
    <property type="evidence" value="ECO:0007669"/>
    <property type="project" value="UniProtKB-KW"/>
</dbReference>
<dbReference type="CDD" id="cd14066">
    <property type="entry name" value="STKc_IRAK"/>
    <property type="match status" value="1"/>
</dbReference>
<feature type="signal peptide" evidence="19">
    <location>
        <begin position="1"/>
        <end position="25"/>
    </location>
</feature>
<dbReference type="FunFam" id="3.30.200.20:FF:000142">
    <property type="entry name" value="Cysteine-rich receptor-like protein kinase 10"/>
    <property type="match status" value="1"/>
</dbReference>
<proteinExistence type="predicted"/>
<feature type="domain" description="Gnk2-homologous" evidence="21">
    <location>
        <begin position="28"/>
        <end position="134"/>
    </location>
</feature>
<dbReference type="AlphaFoldDB" id="A0AAW1JRD6"/>
<feature type="compositionally biased region" description="Low complexity" evidence="17">
    <location>
        <begin position="648"/>
        <end position="668"/>
    </location>
</feature>
<evidence type="ECO:0000256" key="16">
    <source>
        <dbReference type="PROSITE-ProRule" id="PRU10141"/>
    </source>
</evidence>
<gene>
    <name evidence="22" type="ORF">RND81_07G127500</name>
</gene>
<dbReference type="InterPro" id="IPR008271">
    <property type="entry name" value="Ser/Thr_kinase_AS"/>
</dbReference>
<dbReference type="PROSITE" id="PS00108">
    <property type="entry name" value="PROTEIN_KINASE_ST"/>
    <property type="match status" value="1"/>
</dbReference>
<evidence type="ECO:0000313" key="22">
    <source>
        <dbReference type="EMBL" id="KAK9706471.1"/>
    </source>
</evidence>
<dbReference type="GO" id="GO:0006979">
    <property type="term" value="P:response to oxidative stress"/>
    <property type="evidence" value="ECO:0007669"/>
    <property type="project" value="UniProtKB-ARBA"/>
</dbReference>
<dbReference type="InterPro" id="IPR001245">
    <property type="entry name" value="Ser-Thr/Tyr_kinase_cat_dom"/>
</dbReference>
<keyword evidence="5 19" id="KW-0732">Signal</keyword>
<dbReference type="PANTHER" id="PTHR27002:SF1050">
    <property type="entry name" value="CYSTEINE-RICH RECEPTOR-LIKE PROTEIN KINASE 5"/>
    <property type="match status" value="1"/>
</dbReference>
<evidence type="ECO:0008006" key="24">
    <source>
        <dbReference type="Google" id="ProtNLM"/>
    </source>
</evidence>
<evidence type="ECO:0000256" key="3">
    <source>
        <dbReference type="ARBA" id="ARBA00022679"/>
    </source>
</evidence>
<dbReference type="PROSITE" id="PS00107">
    <property type="entry name" value="PROTEIN_KINASE_ATP"/>
    <property type="match status" value="1"/>
</dbReference>
<comment type="caution">
    <text evidence="22">The sequence shown here is derived from an EMBL/GenBank/DDBJ whole genome shotgun (WGS) entry which is preliminary data.</text>
</comment>
<feature type="region of interest" description="Disordered" evidence="17">
    <location>
        <begin position="648"/>
        <end position="675"/>
    </location>
</feature>
<evidence type="ECO:0000259" key="21">
    <source>
        <dbReference type="PROSITE" id="PS51473"/>
    </source>
</evidence>
<dbReference type="CDD" id="cd23509">
    <property type="entry name" value="Gnk2-like"/>
    <property type="match status" value="2"/>
</dbReference>
<evidence type="ECO:0000256" key="6">
    <source>
        <dbReference type="ARBA" id="ARBA00022737"/>
    </source>
</evidence>
<evidence type="ECO:0000256" key="7">
    <source>
        <dbReference type="ARBA" id="ARBA00022741"/>
    </source>
</evidence>
<dbReference type="SUPFAM" id="SSF56112">
    <property type="entry name" value="Protein kinase-like (PK-like)"/>
    <property type="match status" value="1"/>
</dbReference>
<evidence type="ECO:0000256" key="9">
    <source>
        <dbReference type="ARBA" id="ARBA00022840"/>
    </source>
</evidence>
<keyword evidence="2" id="KW-0723">Serine/threonine-protein kinase</keyword>
<evidence type="ECO:0000256" key="17">
    <source>
        <dbReference type="SAM" id="MobiDB-lite"/>
    </source>
</evidence>
<dbReference type="EMBL" id="JBDFQZ010000007">
    <property type="protein sequence ID" value="KAK9706471.1"/>
    <property type="molecule type" value="Genomic_DNA"/>
</dbReference>
<name>A0AAW1JRD6_SAPOF</name>
<evidence type="ECO:0000259" key="20">
    <source>
        <dbReference type="PROSITE" id="PS50011"/>
    </source>
</evidence>
<keyword evidence="12" id="KW-0675">Receptor</keyword>
<comment type="catalytic activity">
    <reaction evidence="15">
        <text>L-threonyl-[protein] + ATP = O-phospho-L-threonyl-[protein] + ADP + H(+)</text>
        <dbReference type="Rhea" id="RHEA:46608"/>
        <dbReference type="Rhea" id="RHEA-COMP:11060"/>
        <dbReference type="Rhea" id="RHEA-COMP:11605"/>
        <dbReference type="ChEBI" id="CHEBI:15378"/>
        <dbReference type="ChEBI" id="CHEBI:30013"/>
        <dbReference type="ChEBI" id="CHEBI:30616"/>
        <dbReference type="ChEBI" id="CHEBI:61977"/>
        <dbReference type="ChEBI" id="CHEBI:456216"/>
    </reaction>
</comment>
<evidence type="ECO:0000256" key="4">
    <source>
        <dbReference type="ARBA" id="ARBA00022692"/>
    </source>
</evidence>
<evidence type="ECO:0000256" key="12">
    <source>
        <dbReference type="ARBA" id="ARBA00023170"/>
    </source>
</evidence>
<dbReference type="FunFam" id="3.30.430.20:FF:000003">
    <property type="entry name" value="Cysteine-rich RLK (RECEPTOR-like protein kinase) 10"/>
    <property type="match status" value="1"/>
</dbReference>
<feature type="transmembrane region" description="Helical" evidence="18">
    <location>
        <begin position="285"/>
        <end position="308"/>
    </location>
</feature>
<keyword evidence="23" id="KW-1185">Reference proteome</keyword>
<evidence type="ECO:0000256" key="13">
    <source>
        <dbReference type="ARBA" id="ARBA00023180"/>
    </source>
</evidence>
<protein>
    <recommendedName>
        <fullName evidence="24">Cysteine-rich receptor-like protein kinase 10</fullName>
    </recommendedName>
</protein>
<feature type="binding site" evidence="16">
    <location>
        <position position="376"/>
    </location>
    <ligand>
        <name>ATP</name>
        <dbReference type="ChEBI" id="CHEBI:30616"/>
    </ligand>
</feature>
<dbReference type="InterPro" id="IPR017441">
    <property type="entry name" value="Protein_kinase_ATP_BS"/>
</dbReference>
<keyword evidence="10 18" id="KW-1133">Transmembrane helix</keyword>
<evidence type="ECO:0000256" key="11">
    <source>
        <dbReference type="ARBA" id="ARBA00023136"/>
    </source>
</evidence>
<dbReference type="Gene3D" id="3.30.200.20">
    <property type="entry name" value="Phosphorylase Kinase, domain 1"/>
    <property type="match status" value="1"/>
</dbReference>
<sequence>MYLNGSLLFFIPLISLTIIIHQTTSTYYPLGYTCSNTTAFANNSAYQTNLNTLFRALSSNATNNPSGYYRTTVGTPTSETIYGHYLCRGDQNISSCHECIATATTTDLPKSCSNTKVAIIWYDECLVRYSNQSFFDKMDLFPSMLYWDPGTIMDNKTRFMEAVGDMVSNVIATNAAEGGPYKKFATAFTNYSIIQPIYGLGQCTPDLSASDCYQCLNSSVEAFNQTPGGRNLDPSCVVRYEIFPFFDLSYLPGSPRPPQSSPLPSPAIDLHPPIAPSGKKNSTKLIIVSIIAALLVFSAALFLLYICFLKTKARKTYVTTATENTDKELTIESLQYDLTTLFSATNDFSDENKLGEGGFGGVYKGTLSNGQLIAVKRLSVSSSQGMQEFKTEVMLVAKLQHRNLVRLLGFCYTGEEKLLVYDYIANTSLDNFLFDHENRKQLSWPKRYNIIRGIARGLLYLHHDSRLRIIHRDLKASNILLDEKMNPKISDFGTSRIFGVDHSQSNYTNRVVGTYGYMAPEYALQGQFSIKSDVYSFGVLVLEIVSGKRNYSFNQSGDADDLLSYAWRQWEARTPLECVDPTIRESCSNDGEVMRCVQLGLLCAQESVEDRPTMANVVLTLESYTVTLPIPEHPDLLTRARVESTFSKMVGSNDSSSKSNPVSVNEVSITEPEPR</sequence>
<organism evidence="22 23">
    <name type="scientific">Saponaria officinalis</name>
    <name type="common">Common soapwort</name>
    <name type="synonym">Lychnis saponaria</name>
    <dbReference type="NCBI Taxonomy" id="3572"/>
    <lineage>
        <taxon>Eukaryota</taxon>
        <taxon>Viridiplantae</taxon>
        <taxon>Streptophyta</taxon>
        <taxon>Embryophyta</taxon>
        <taxon>Tracheophyta</taxon>
        <taxon>Spermatophyta</taxon>
        <taxon>Magnoliopsida</taxon>
        <taxon>eudicotyledons</taxon>
        <taxon>Gunneridae</taxon>
        <taxon>Pentapetalae</taxon>
        <taxon>Caryophyllales</taxon>
        <taxon>Caryophyllaceae</taxon>
        <taxon>Caryophylleae</taxon>
        <taxon>Saponaria</taxon>
    </lineage>
</organism>
<evidence type="ECO:0000256" key="18">
    <source>
        <dbReference type="SAM" id="Phobius"/>
    </source>
</evidence>
<comment type="subcellular location">
    <subcellularLocation>
        <location evidence="1">Membrane</location>
        <topology evidence="1">Single-pass membrane protein</topology>
    </subcellularLocation>
</comment>